<protein>
    <submittedName>
        <fullName evidence="3">Splicing factor 3B subunit 2</fullName>
    </submittedName>
</protein>
<reference evidence="3 4" key="1">
    <citation type="submission" date="2013-07" db="EMBL/GenBank/DDBJ databases">
        <title>The Genome Sequence of Cryptococcus heveanensis BCC8398.</title>
        <authorList>
            <consortium name="The Broad Institute Genome Sequencing Platform"/>
            <person name="Cuomo C."/>
            <person name="Litvintseva A."/>
            <person name="Chen Y."/>
            <person name="Heitman J."/>
            <person name="Sun S."/>
            <person name="Springer D."/>
            <person name="Dromer F."/>
            <person name="Young S.K."/>
            <person name="Zeng Q."/>
            <person name="Gargeya S."/>
            <person name="Fitzgerald M."/>
            <person name="Abouelleil A."/>
            <person name="Alvarado L."/>
            <person name="Berlin A.M."/>
            <person name="Chapman S.B."/>
            <person name="Dewar J."/>
            <person name="Goldberg J."/>
            <person name="Griggs A."/>
            <person name="Gujja S."/>
            <person name="Hansen M."/>
            <person name="Howarth C."/>
            <person name="Imamovic A."/>
            <person name="Larimer J."/>
            <person name="McCowan C."/>
            <person name="Murphy C."/>
            <person name="Pearson M."/>
            <person name="Priest M."/>
            <person name="Roberts A."/>
            <person name="Saif S."/>
            <person name="Shea T."/>
            <person name="Sykes S."/>
            <person name="Wortman J."/>
            <person name="Nusbaum C."/>
            <person name="Birren B."/>
        </authorList>
    </citation>
    <scope>NUCLEOTIDE SEQUENCE [LARGE SCALE GENOMIC DNA]</scope>
    <source>
        <strain evidence="3 4">BCC8398</strain>
    </source>
</reference>
<dbReference type="Pfam" id="PF04037">
    <property type="entry name" value="DUF382"/>
    <property type="match status" value="1"/>
</dbReference>
<dbReference type="Pfam" id="PF04046">
    <property type="entry name" value="PSP"/>
    <property type="match status" value="1"/>
</dbReference>
<feature type="compositionally biased region" description="Polar residues" evidence="1">
    <location>
        <begin position="7"/>
        <end position="16"/>
    </location>
</feature>
<accession>A0A1B9H4H1</accession>
<dbReference type="InterPro" id="IPR052584">
    <property type="entry name" value="U2_snRNP_Complex_Component"/>
</dbReference>
<dbReference type="STRING" id="1296120.A0A1B9H4H1"/>
<name>A0A1B9H4H1_9TREE</name>
<feature type="compositionally biased region" description="Low complexity" evidence="1">
    <location>
        <begin position="71"/>
        <end position="84"/>
    </location>
</feature>
<dbReference type="GO" id="GO:0005634">
    <property type="term" value="C:nucleus"/>
    <property type="evidence" value="ECO:0007669"/>
    <property type="project" value="InterPro"/>
</dbReference>
<feature type="compositionally biased region" description="Basic residues" evidence="1">
    <location>
        <begin position="35"/>
        <end position="50"/>
    </location>
</feature>
<feature type="compositionally biased region" description="Basic and acidic residues" evidence="1">
    <location>
        <begin position="143"/>
        <end position="158"/>
    </location>
</feature>
<evidence type="ECO:0000313" key="3">
    <source>
        <dbReference type="EMBL" id="OCF38159.1"/>
    </source>
</evidence>
<feature type="compositionally biased region" description="Basic and acidic residues" evidence="1">
    <location>
        <begin position="595"/>
        <end position="616"/>
    </location>
</feature>
<dbReference type="PANTHER" id="PTHR12785">
    <property type="entry name" value="SPLICING FACTOR 3B"/>
    <property type="match status" value="1"/>
</dbReference>
<dbReference type="SMART" id="SM00581">
    <property type="entry name" value="PSP"/>
    <property type="match status" value="1"/>
</dbReference>
<keyword evidence="4" id="KW-1185">Reference proteome</keyword>
<organism evidence="3 4">
    <name type="scientific">Kwoniella heveanensis BCC8398</name>
    <dbReference type="NCBI Taxonomy" id="1296120"/>
    <lineage>
        <taxon>Eukaryota</taxon>
        <taxon>Fungi</taxon>
        <taxon>Dikarya</taxon>
        <taxon>Basidiomycota</taxon>
        <taxon>Agaricomycotina</taxon>
        <taxon>Tremellomycetes</taxon>
        <taxon>Tremellales</taxon>
        <taxon>Cryptococcaceae</taxon>
        <taxon>Kwoniella</taxon>
    </lineage>
</organism>
<feature type="region of interest" description="Disordered" evidence="1">
    <location>
        <begin position="111"/>
        <end position="165"/>
    </location>
</feature>
<feature type="region of interest" description="Disordered" evidence="1">
    <location>
        <begin position="1"/>
        <end position="85"/>
    </location>
</feature>
<dbReference type="PANTHER" id="PTHR12785:SF6">
    <property type="entry name" value="SPLICING FACTOR 3B SUBUNIT 2"/>
    <property type="match status" value="1"/>
</dbReference>
<dbReference type="EMBL" id="KI669492">
    <property type="protein sequence ID" value="OCF38159.1"/>
    <property type="molecule type" value="Genomic_DNA"/>
</dbReference>
<feature type="region of interest" description="Disordered" evidence="1">
    <location>
        <begin position="566"/>
        <end position="616"/>
    </location>
</feature>
<dbReference type="Proteomes" id="UP000092666">
    <property type="component" value="Unassembled WGS sequence"/>
</dbReference>
<reference evidence="4" key="2">
    <citation type="submission" date="2013-12" db="EMBL/GenBank/DDBJ databases">
        <title>Evolution of pathogenesis and genome organization in the Tremellales.</title>
        <authorList>
            <person name="Cuomo C."/>
            <person name="Litvintseva A."/>
            <person name="Heitman J."/>
            <person name="Chen Y."/>
            <person name="Sun S."/>
            <person name="Springer D."/>
            <person name="Dromer F."/>
            <person name="Young S."/>
            <person name="Zeng Q."/>
            <person name="Chapman S."/>
            <person name="Gujja S."/>
            <person name="Saif S."/>
            <person name="Birren B."/>
        </authorList>
    </citation>
    <scope>NUCLEOTIDE SEQUENCE [LARGE SCALE GENOMIC DNA]</scope>
    <source>
        <strain evidence="4">BCC8398</strain>
    </source>
</reference>
<evidence type="ECO:0000256" key="1">
    <source>
        <dbReference type="SAM" id="MobiDB-lite"/>
    </source>
</evidence>
<dbReference type="InterPro" id="IPR006568">
    <property type="entry name" value="PSP_pro-rich"/>
</dbReference>
<gene>
    <name evidence="3" type="ORF">I316_00383</name>
</gene>
<evidence type="ECO:0000259" key="2">
    <source>
        <dbReference type="SMART" id="SM00581"/>
    </source>
</evidence>
<feature type="compositionally biased region" description="Acidic residues" evidence="1">
    <location>
        <begin position="414"/>
        <end position="434"/>
    </location>
</feature>
<feature type="region of interest" description="Disordered" evidence="1">
    <location>
        <begin position="414"/>
        <end position="498"/>
    </location>
</feature>
<feature type="compositionally biased region" description="Basic and acidic residues" evidence="1">
    <location>
        <begin position="478"/>
        <end position="488"/>
    </location>
</feature>
<feature type="compositionally biased region" description="Polar residues" evidence="1">
    <location>
        <begin position="454"/>
        <end position="466"/>
    </location>
</feature>
<dbReference type="InterPro" id="IPR007180">
    <property type="entry name" value="DUF382"/>
</dbReference>
<sequence length="616" mass="67160">MPAPMATSVNGNSNGPVANGNGHAPIKSSAAKSRGALKRLKAKQKGKGGSRSKSGVESASEPPTDTESEAESVSSVTTAATSVEDLSSYVIDPSDPAYSAFSSVFSHFQAQDGSAGTLPGGDKDGPAKAQVYYSDDEDDDDEDRQRAAEKAAEQDGMSRRQRKQASKLTVAELKQLVDRPEVVEWFDCDARDPRLLVNLKSYRNTVPVPAHWNAKRDYLSGKRGIEKPPYLLPPWIAETGIGEQRDAIKAKEAEQTLRQKTRERVQPKMGKIDIDYQKLHDAFFKFQTKPSMSKFGEAYYEGKELETDLRTKKPGELSDELIEALSIPPLAPPPWLIAMQRFGPPPSYPNLRIKGLNAPIPAGAQWGFHPGGWGKPPMDDFNRPLYGDVFGVLQGAEIANQDQVDRSLWGEIEQMDEESEEEESDEEEEEDQDEGPGGPSTGHAPADGLETPSGLATPSGYNSVVSTVPGGLETPDFMELRKNTRAESEDVPSGPRELYQVIPERETTSRGFMGSSTAYDVGAIGRAGGPAVLGADDGGRKRKAGDVEISIDTDEDLTQEQLRARYEASRSQGKQVYVPGADADRSGFEDVMAGEMKKRARKDDKRGKEKAEKFKF</sequence>
<proteinExistence type="predicted"/>
<feature type="domain" description="PSP proline-rich" evidence="2">
    <location>
        <begin position="309"/>
        <end position="362"/>
    </location>
</feature>
<dbReference type="AlphaFoldDB" id="A0A1B9H4H1"/>
<evidence type="ECO:0000313" key="4">
    <source>
        <dbReference type="Proteomes" id="UP000092666"/>
    </source>
</evidence>
<dbReference type="OrthoDB" id="10260794at2759"/>